<dbReference type="AlphaFoldDB" id="A0A517MU61"/>
<reference evidence="10 11" key="1">
    <citation type="submission" date="2019-02" db="EMBL/GenBank/DDBJ databases">
        <title>Deep-cultivation of Planctomycetes and their phenomic and genomic characterization uncovers novel biology.</title>
        <authorList>
            <person name="Wiegand S."/>
            <person name="Jogler M."/>
            <person name="Boedeker C."/>
            <person name="Pinto D."/>
            <person name="Vollmers J."/>
            <person name="Rivas-Marin E."/>
            <person name="Kohn T."/>
            <person name="Peeters S.H."/>
            <person name="Heuer A."/>
            <person name="Rast P."/>
            <person name="Oberbeckmann S."/>
            <person name="Bunk B."/>
            <person name="Jeske O."/>
            <person name="Meyerdierks A."/>
            <person name="Storesund J.E."/>
            <person name="Kallscheuer N."/>
            <person name="Luecker S."/>
            <person name="Lage O.M."/>
            <person name="Pohl T."/>
            <person name="Merkel B.J."/>
            <person name="Hornburger P."/>
            <person name="Mueller R.-W."/>
            <person name="Bruemmer F."/>
            <person name="Labrenz M."/>
            <person name="Spormann A.M."/>
            <person name="Op den Camp H."/>
            <person name="Overmann J."/>
            <person name="Amann R."/>
            <person name="Jetten M.S.M."/>
            <person name="Mascher T."/>
            <person name="Medema M.H."/>
            <person name="Devos D.P."/>
            <person name="Kaster A.-K."/>
            <person name="Ovreas L."/>
            <person name="Rohde M."/>
            <person name="Galperin M.Y."/>
            <person name="Jogler C."/>
        </authorList>
    </citation>
    <scope>NUCLEOTIDE SEQUENCE [LARGE SCALE GENOMIC DNA]</scope>
    <source>
        <strain evidence="10 11">HG15A2</strain>
    </source>
</reference>
<accession>A0A517MU61</accession>
<dbReference type="KEGG" id="amob:HG15A2_15900"/>
<dbReference type="GO" id="GO:0071973">
    <property type="term" value="P:bacterial-type flagellum-dependent cell motility"/>
    <property type="evidence" value="ECO:0007669"/>
    <property type="project" value="InterPro"/>
</dbReference>
<name>A0A517MU61_9BACT</name>
<sequence length="226" mass="25306" precursor="true">MISTLKPTALALLLSLLFSNNAATAQDASLFNQGGGQQPLTVQDSSFIFKELPPSARPRELQKNDIITVIVDYNTRMLSEGDAESRKTSSLLAVLTDWIRFDGKSIQSASQASGDPSVGGTYNSQYRAESDVELRDSLTFRIAAKIVDIRPNGNLVIEAHWNIQNNEEHWRISLTGEVRRETIQADRTVTSDAIADMNIVKKEMGQVRDGYARGWFSRWYDTYKPF</sequence>
<feature type="chain" id="PRO_5021896898" evidence="9">
    <location>
        <begin position="26"/>
        <end position="226"/>
    </location>
</feature>
<dbReference type="PANTHER" id="PTHR34933">
    <property type="entry name" value="FLAGELLAR L-RING PROTEIN"/>
    <property type="match status" value="1"/>
</dbReference>
<comment type="function">
    <text evidence="1">Assembles around the rod to form the L-ring and probably protects the motor/basal body from shearing forces during rotation.</text>
</comment>
<dbReference type="OrthoDB" id="252240at2"/>
<evidence type="ECO:0000256" key="8">
    <source>
        <dbReference type="ARBA" id="ARBA00023237"/>
    </source>
</evidence>
<evidence type="ECO:0000256" key="9">
    <source>
        <dbReference type="SAM" id="SignalP"/>
    </source>
</evidence>
<dbReference type="PRINTS" id="PR01008">
    <property type="entry name" value="FLGLRINGFLGH"/>
</dbReference>
<evidence type="ECO:0000256" key="5">
    <source>
        <dbReference type="ARBA" id="ARBA00022729"/>
    </source>
</evidence>
<keyword evidence="10" id="KW-0282">Flagellum</keyword>
<dbReference type="Proteomes" id="UP000319852">
    <property type="component" value="Chromosome"/>
</dbReference>
<evidence type="ECO:0000256" key="1">
    <source>
        <dbReference type="ARBA" id="ARBA00002591"/>
    </source>
</evidence>
<dbReference type="InterPro" id="IPR000527">
    <property type="entry name" value="Flag_Lring"/>
</dbReference>
<dbReference type="RefSeq" id="WP_145059366.1">
    <property type="nucleotide sequence ID" value="NZ_CP036263.1"/>
</dbReference>
<keyword evidence="10" id="KW-0966">Cell projection</keyword>
<organism evidence="10 11">
    <name type="scientific">Adhaeretor mobilis</name>
    <dbReference type="NCBI Taxonomy" id="1930276"/>
    <lineage>
        <taxon>Bacteria</taxon>
        <taxon>Pseudomonadati</taxon>
        <taxon>Planctomycetota</taxon>
        <taxon>Planctomycetia</taxon>
        <taxon>Pirellulales</taxon>
        <taxon>Lacipirellulaceae</taxon>
        <taxon>Adhaeretor</taxon>
    </lineage>
</organism>
<dbReference type="GO" id="GO:0009427">
    <property type="term" value="C:bacterial-type flagellum basal body, distal rod, L ring"/>
    <property type="evidence" value="ECO:0007669"/>
    <property type="project" value="InterPro"/>
</dbReference>
<keyword evidence="8" id="KW-0998">Cell outer membrane</keyword>
<evidence type="ECO:0000256" key="3">
    <source>
        <dbReference type="ARBA" id="ARBA00004442"/>
    </source>
</evidence>
<dbReference type="Pfam" id="PF02107">
    <property type="entry name" value="FlgH"/>
    <property type="match status" value="1"/>
</dbReference>
<dbReference type="GO" id="GO:0009279">
    <property type="term" value="C:cell outer membrane"/>
    <property type="evidence" value="ECO:0007669"/>
    <property type="project" value="UniProtKB-SubCell"/>
</dbReference>
<dbReference type="PANTHER" id="PTHR34933:SF1">
    <property type="entry name" value="FLAGELLAR L-RING PROTEIN"/>
    <property type="match status" value="1"/>
</dbReference>
<protein>
    <submittedName>
        <fullName evidence="10">Flagellar L-ring protein</fullName>
    </submittedName>
</protein>
<keyword evidence="5 9" id="KW-0732">Signal</keyword>
<comment type="subcellular location">
    <subcellularLocation>
        <location evidence="2">Bacterial flagellum basal body</location>
    </subcellularLocation>
    <subcellularLocation>
        <location evidence="3">Cell outer membrane</location>
    </subcellularLocation>
</comment>
<proteinExistence type="inferred from homology"/>
<keyword evidence="10" id="KW-0969">Cilium</keyword>
<keyword evidence="7" id="KW-0975">Bacterial flagellum</keyword>
<dbReference type="EMBL" id="CP036263">
    <property type="protein sequence ID" value="QDS98317.1"/>
    <property type="molecule type" value="Genomic_DNA"/>
</dbReference>
<comment type="similarity">
    <text evidence="4">Belongs to the FlgH family.</text>
</comment>
<feature type="signal peptide" evidence="9">
    <location>
        <begin position="1"/>
        <end position="25"/>
    </location>
</feature>
<keyword evidence="11" id="KW-1185">Reference proteome</keyword>
<keyword evidence="6" id="KW-0472">Membrane</keyword>
<dbReference type="GO" id="GO:0003774">
    <property type="term" value="F:cytoskeletal motor activity"/>
    <property type="evidence" value="ECO:0007669"/>
    <property type="project" value="InterPro"/>
</dbReference>
<evidence type="ECO:0000313" key="10">
    <source>
        <dbReference type="EMBL" id="QDS98317.1"/>
    </source>
</evidence>
<evidence type="ECO:0000256" key="2">
    <source>
        <dbReference type="ARBA" id="ARBA00004117"/>
    </source>
</evidence>
<gene>
    <name evidence="10" type="primary">flgH</name>
    <name evidence="10" type="ORF">HG15A2_15900</name>
</gene>
<evidence type="ECO:0000256" key="4">
    <source>
        <dbReference type="ARBA" id="ARBA00006929"/>
    </source>
</evidence>
<evidence type="ECO:0000313" key="11">
    <source>
        <dbReference type="Proteomes" id="UP000319852"/>
    </source>
</evidence>
<evidence type="ECO:0000256" key="6">
    <source>
        <dbReference type="ARBA" id="ARBA00023136"/>
    </source>
</evidence>
<evidence type="ECO:0000256" key="7">
    <source>
        <dbReference type="ARBA" id="ARBA00023143"/>
    </source>
</evidence>